<reference evidence="5" key="1">
    <citation type="journal article" date="2014" name="Int. J. Syst. Evol. Microbiol.">
        <title>Complete genome sequence of Corynebacterium casei LMG S-19264T (=DSM 44701T), isolated from a smear-ripened cheese.</title>
        <authorList>
            <consortium name="US DOE Joint Genome Institute (JGI-PGF)"/>
            <person name="Walter F."/>
            <person name="Albersmeier A."/>
            <person name="Kalinowski J."/>
            <person name="Ruckert C."/>
        </authorList>
    </citation>
    <scope>NUCLEOTIDE SEQUENCE</scope>
    <source>
        <strain evidence="5">CGMCC 1.6293</strain>
    </source>
</reference>
<keyword evidence="6" id="KW-1185">Reference proteome</keyword>
<dbReference type="SUPFAM" id="SSF64438">
    <property type="entry name" value="CNF1/YfiH-like putative cysteine hydrolases"/>
    <property type="match status" value="1"/>
</dbReference>
<dbReference type="InterPro" id="IPR011324">
    <property type="entry name" value="Cytotoxic_necrot_fac-like_cat"/>
</dbReference>
<keyword evidence="1 3" id="KW-0145">Chemotaxis</keyword>
<comment type="catalytic activity">
    <reaction evidence="3">
        <text>L-glutaminyl-[protein] + H2O = L-glutamyl-[protein] + NH4(+)</text>
        <dbReference type="Rhea" id="RHEA:16441"/>
        <dbReference type="Rhea" id="RHEA-COMP:10207"/>
        <dbReference type="Rhea" id="RHEA-COMP:10208"/>
        <dbReference type="ChEBI" id="CHEBI:15377"/>
        <dbReference type="ChEBI" id="CHEBI:28938"/>
        <dbReference type="ChEBI" id="CHEBI:29973"/>
        <dbReference type="ChEBI" id="CHEBI:30011"/>
        <dbReference type="EC" id="3.5.1.44"/>
    </reaction>
</comment>
<dbReference type="CDD" id="cd16352">
    <property type="entry name" value="CheD"/>
    <property type="match status" value="1"/>
</dbReference>
<evidence type="ECO:0000313" key="5">
    <source>
        <dbReference type="EMBL" id="GGL88995.1"/>
    </source>
</evidence>
<evidence type="ECO:0000256" key="2">
    <source>
        <dbReference type="ARBA" id="ARBA00022801"/>
    </source>
</evidence>
<dbReference type="Proteomes" id="UP000649829">
    <property type="component" value="Unassembled WGS sequence"/>
</dbReference>
<dbReference type="AlphaFoldDB" id="A0A917WAL2"/>
<proteinExistence type="inferred from homology"/>
<name>A0A917WAL2_9RHOB</name>
<dbReference type="GO" id="GO:0050568">
    <property type="term" value="F:protein-glutamine glutaminase activity"/>
    <property type="evidence" value="ECO:0007669"/>
    <property type="project" value="UniProtKB-UniRule"/>
</dbReference>
<dbReference type="Pfam" id="PF03975">
    <property type="entry name" value="CheD"/>
    <property type="match status" value="1"/>
</dbReference>
<evidence type="ECO:0000256" key="1">
    <source>
        <dbReference type="ARBA" id="ARBA00022500"/>
    </source>
</evidence>
<protein>
    <recommendedName>
        <fullName evidence="3">Probable chemoreceptor glutamine deamidase CheD</fullName>
        <ecNumber evidence="3">3.5.1.44</ecNumber>
    </recommendedName>
</protein>
<comment type="similarity">
    <text evidence="3">Belongs to the CheD family.</text>
</comment>
<comment type="caution">
    <text evidence="5">The sequence shown here is derived from an EMBL/GenBank/DDBJ whole genome shotgun (WGS) entry which is preliminary data.</text>
</comment>
<keyword evidence="2 3" id="KW-0378">Hydrolase</keyword>
<dbReference type="RefSeq" id="WP_051630288.1">
    <property type="nucleotide sequence ID" value="NZ_BMLF01000001.1"/>
</dbReference>
<dbReference type="InterPro" id="IPR005659">
    <property type="entry name" value="Chemorcpt_Glu_NH3ase_CheD"/>
</dbReference>
<dbReference type="HAMAP" id="MF_01440">
    <property type="entry name" value="CheD"/>
    <property type="match status" value="1"/>
</dbReference>
<feature type="region of interest" description="Disordered" evidence="4">
    <location>
        <begin position="152"/>
        <end position="177"/>
    </location>
</feature>
<dbReference type="PANTHER" id="PTHR35147">
    <property type="entry name" value="CHEMORECEPTOR GLUTAMINE DEAMIDASE CHED-RELATED"/>
    <property type="match status" value="1"/>
</dbReference>
<dbReference type="GO" id="GO:0006935">
    <property type="term" value="P:chemotaxis"/>
    <property type="evidence" value="ECO:0007669"/>
    <property type="project" value="UniProtKB-UniRule"/>
</dbReference>
<comment type="function">
    <text evidence="3">Probably deamidates glutamine residues to glutamate on methyl-accepting chemotaxis receptors (MCPs), playing an important role in chemotaxis.</text>
</comment>
<evidence type="ECO:0000256" key="3">
    <source>
        <dbReference type="HAMAP-Rule" id="MF_01440"/>
    </source>
</evidence>
<evidence type="ECO:0000256" key="4">
    <source>
        <dbReference type="SAM" id="MobiDB-lite"/>
    </source>
</evidence>
<gene>
    <name evidence="3 5" type="primary">cheD</name>
    <name evidence="5" type="ORF">GCM10011534_08900</name>
</gene>
<reference evidence="5" key="2">
    <citation type="submission" date="2020-09" db="EMBL/GenBank/DDBJ databases">
        <authorList>
            <person name="Sun Q."/>
            <person name="Zhou Y."/>
        </authorList>
    </citation>
    <scope>NUCLEOTIDE SEQUENCE</scope>
    <source>
        <strain evidence="5">CGMCC 1.6293</strain>
    </source>
</reference>
<dbReference type="PANTHER" id="PTHR35147:SF2">
    <property type="entry name" value="CHEMORECEPTOR GLUTAMINE DEAMIDASE CHED-RELATED"/>
    <property type="match status" value="1"/>
</dbReference>
<dbReference type="Gene3D" id="3.30.1330.200">
    <property type="match status" value="1"/>
</dbReference>
<dbReference type="EMBL" id="BMLF01000001">
    <property type="protein sequence ID" value="GGL88995.1"/>
    <property type="molecule type" value="Genomic_DNA"/>
</dbReference>
<dbReference type="InterPro" id="IPR038592">
    <property type="entry name" value="CheD-like_sf"/>
</dbReference>
<accession>A0A917WAL2</accession>
<evidence type="ECO:0000313" key="6">
    <source>
        <dbReference type="Proteomes" id="UP000649829"/>
    </source>
</evidence>
<dbReference type="EC" id="3.5.1.44" evidence="3"/>
<sequence length="177" mass="18744">MRQVQSAGGKITITQGEFAVSGERDCMISTILGSCVATCLWDTTRRVGGMNHVLVARSKSGPIQSDAAGVNAMELLINALIRLGADRASLRAKVFGGAKMISGLSDIGQENGHFMLDFLEREGIPCVGQSLGGTMARQIRFYPAEGRALVKSAGSRPVPPAPSEPVERQTGNPVELF</sequence>
<organism evidence="5 6">
    <name type="scientific">Pseudooceanicola nanhaiensis</name>
    <dbReference type="NCBI Taxonomy" id="375761"/>
    <lineage>
        <taxon>Bacteria</taxon>
        <taxon>Pseudomonadati</taxon>
        <taxon>Pseudomonadota</taxon>
        <taxon>Alphaproteobacteria</taxon>
        <taxon>Rhodobacterales</taxon>
        <taxon>Paracoccaceae</taxon>
        <taxon>Pseudooceanicola</taxon>
    </lineage>
</organism>